<comment type="caution">
    <text evidence="3">The sequence shown here is derived from an EMBL/GenBank/DDBJ whole genome shotgun (WGS) entry which is preliminary data.</text>
</comment>
<dbReference type="PROSITE" id="PS50995">
    <property type="entry name" value="HTH_MARR_2"/>
    <property type="match status" value="1"/>
</dbReference>
<dbReference type="InterPro" id="IPR036388">
    <property type="entry name" value="WH-like_DNA-bd_sf"/>
</dbReference>
<dbReference type="InterPro" id="IPR000835">
    <property type="entry name" value="HTH_MarR-typ"/>
</dbReference>
<dbReference type="InterPro" id="IPR036390">
    <property type="entry name" value="WH_DNA-bd_sf"/>
</dbReference>
<evidence type="ECO:0000313" key="3">
    <source>
        <dbReference type="EMBL" id="NKQ24350.1"/>
    </source>
</evidence>
<dbReference type="Gene3D" id="1.10.10.10">
    <property type="entry name" value="Winged helix-like DNA-binding domain superfamily/Winged helix DNA-binding domain"/>
    <property type="match status" value="1"/>
</dbReference>
<dbReference type="InterPro" id="IPR039422">
    <property type="entry name" value="MarR/SlyA-like"/>
</dbReference>
<name>A0ABX1IFC8_STRGB</name>
<keyword evidence="4" id="KW-1185">Reference proteome</keyword>
<proteinExistence type="predicted"/>
<dbReference type="SMART" id="SM00347">
    <property type="entry name" value="HTH_MARR"/>
    <property type="match status" value="1"/>
</dbReference>
<evidence type="ECO:0000259" key="2">
    <source>
        <dbReference type="PROSITE" id="PS50995"/>
    </source>
</evidence>
<organism evidence="3 4">
    <name type="scientific">Streptomyces galbus</name>
    <dbReference type="NCBI Taxonomy" id="33898"/>
    <lineage>
        <taxon>Bacteria</taxon>
        <taxon>Bacillati</taxon>
        <taxon>Actinomycetota</taxon>
        <taxon>Actinomycetes</taxon>
        <taxon>Kitasatosporales</taxon>
        <taxon>Streptomycetaceae</taxon>
        <taxon>Streptomyces</taxon>
    </lineage>
</organism>
<feature type="domain" description="HTH marR-type" evidence="2">
    <location>
        <begin position="19"/>
        <end position="163"/>
    </location>
</feature>
<dbReference type="PANTHER" id="PTHR33164">
    <property type="entry name" value="TRANSCRIPTIONAL REGULATOR, MARR FAMILY"/>
    <property type="match status" value="1"/>
</dbReference>
<dbReference type="RefSeq" id="WP_168372904.1">
    <property type="nucleotide sequence ID" value="NZ_JAAXMD010000046.1"/>
</dbReference>
<dbReference type="PRINTS" id="PR00598">
    <property type="entry name" value="HTHMARR"/>
</dbReference>
<protein>
    <submittedName>
        <fullName evidence="3">MarR family transcriptional regulator</fullName>
    </submittedName>
</protein>
<reference evidence="3 4" key="1">
    <citation type="submission" date="2020-04" db="EMBL/GenBank/DDBJ databases">
        <title>Genome sequence of Streptomyces galbus strain I339.</title>
        <authorList>
            <person name="Silva E.A.N."/>
            <person name="Merces M."/>
            <person name="Castelo Branco A.P.O.T."/>
            <person name="Vasconcelos P.C."/>
            <person name="Costa N.P."/>
            <person name="Marinho G.C.S."/>
            <person name="Oliveira C.J.B."/>
            <person name="Araujo D."/>
            <person name="Rodrigues Junior V.S."/>
            <person name="Almeida R."/>
            <person name="Silva Filho U.R."/>
            <person name="Andrade A.S.A."/>
            <person name="Cibulski S.P."/>
        </authorList>
    </citation>
    <scope>NUCLEOTIDE SEQUENCE [LARGE SCALE GENOMIC DNA]</scope>
    <source>
        <strain evidence="3 4">I339</strain>
    </source>
</reference>
<dbReference type="Pfam" id="PF01047">
    <property type="entry name" value="MarR"/>
    <property type="match status" value="1"/>
</dbReference>
<dbReference type="Proteomes" id="UP000744032">
    <property type="component" value="Unassembled WGS sequence"/>
</dbReference>
<gene>
    <name evidence="3" type="ORF">HF200_07720</name>
</gene>
<feature type="region of interest" description="Disordered" evidence="1">
    <location>
        <begin position="1"/>
        <end position="20"/>
    </location>
</feature>
<dbReference type="PANTHER" id="PTHR33164:SF106">
    <property type="entry name" value="TRANSCRIPTIONAL REGULATORY PROTEIN"/>
    <property type="match status" value="1"/>
</dbReference>
<evidence type="ECO:0000313" key="4">
    <source>
        <dbReference type="Proteomes" id="UP000744032"/>
    </source>
</evidence>
<accession>A0ABX1IFC8</accession>
<sequence length="176" mass="19274">MERSSRDSRTAPADDSAADEATVPDLHTYAVLLRTLNSEFNRHAHAFAQGHDLHATDVHALAAILDSTALEGRPMTPSRLAERLNLTSGAVTACLDRLERAGHISRTRDSTDRRVVHLVYNPGARALARQYFSPLARSTEATMRQFTPEQLATVADFLRTLNQELGTEAARGRTAG</sequence>
<dbReference type="SUPFAM" id="SSF46785">
    <property type="entry name" value="Winged helix' DNA-binding domain"/>
    <property type="match status" value="1"/>
</dbReference>
<evidence type="ECO:0000256" key="1">
    <source>
        <dbReference type="SAM" id="MobiDB-lite"/>
    </source>
</evidence>
<dbReference type="EMBL" id="JAAXMD010000046">
    <property type="protein sequence ID" value="NKQ24350.1"/>
    <property type="molecule type" value="Genomic_DNA"/>
</dbReference>